<reference evidence="3" key="1">
    <citation type="submission" date="2022-08" db="EMBL/GenBank/DDBJ databases">
        <title>Multi-unit outbreak of Pandoraea commovens among non-cystic fibrosis intensive care patients from 2019 to 2021 in Berlin, Germany.</title>
        <authorList>
            <person name="Menzel P."/>
        </authorList>
    </citation>
    <scope>NUCLEOTIDE SEQUENCE</scope>
    <source>
        <strain evidence="3">LB-19-202-79</strain>
    </source>
</reference>
<dbReference type="Gene3D" id="1.20.5.190">
    <property type="match status" value="1"/>
</dbReference>
<keyword evidence="2" id="KW-1133">Transmembrane helix</keyword>
<keyword evidence="4" id="KW-1185">Reference proteome</keyword>
<name>A0ABY5QME3_9BURK</name>
<evidence type="ECO:0000256" key="2">
    <source>
        <dbReference type="SAM" id="Phobius"/>
    </source>
</evidence>
<evidence type="ECO:0008006" key="5">
    <source>
        <dbReference type="Google" id="ProtNLM"/>
    </source>
</evidence>
<gene>
    <name evidence="3" type="ORF">NTU39_11145</name>
</gene>
<dbReference type="Proteomes" id="UP001058980">
    <property type="component" value="Chromosome"/>
</dbReference>
<feature type="transmembrane region" description="Helical" evidence="2">
    <location>
        <begin position="220"/>
        <end position="250"/>
    </location>
</feature>
<sequence>MHDEYINYPGYSIFSMAADHSVLPERMYKKGASIAQKRQEIASQLTQIRNAQHAMGGSTYAVDRLSSAFEKSYAKATSGYWRGGLRDPFWRCLTVPDSPGFFCSMVADQLDEPCAERMTSSARRLLTILTSLSEALEHEQTMLREYASLVSKTGGLQNDTIDGVVANWEALEDIKRRCMTFRTQTAPFIEHMRRAVDAARSSVKPDRKHHGKREGINGGLYAAGAIVSGVALLVSGWVVAIIGFCVTMVIRCVSLGSIRGFDREKGWKAVESLLDQTKEFINNQETAMYTTLAGRISTTQADQDRLVWQQLQKNWATLQQNSATLKENSATLKENSATLKQHSALLNQRSATLNQHSEDLRSIKDDVSSIKQGLAQTRQELAQTATSLRGDVSKLSSDVSKLSGDVSKLSGEVSAMGDDFSTMRADFSMMGGDLSTMRGDVSTLRKNFKELRNTILFDKSSRQPGIPEGRPVSSGHDEGLPRAPMARATSLETFRPRQMPPQPRA</sequence>
<accession>A0ABY5QME3</accession>
<keyword evidence="2" id="KW-0472">Membrane</keyword>
<dbReference type="SUPFAM" id="SSF58100">
    <property type="entry name" value="Bacterial hemolysins"/>
    <property type="match status" value="1"/>
</dbReference>
<feature type="region of interest" description="Disordered" evidence="1">
    <location>
        <begin position="458"/>
        <end position="505"/>
    </location>
</feature>
<organism evidence="3 4">
    <name type="scientific">Pandoraea commovens</name>
    <dbReference type="NCBI Taxonomy" id="2508289"/>
    <lineage>
        <taxon>Bacteria</taxon>
        <taxon>Pseudomonadati</taxon>
        <taxon>Pseudomonadota</taxon>
        <taxon>Betaproteobacteria</taxon>
        <taxon>Burkholderiales</taxon>
        <taxon>Burkholderiaceae</taxon>
        <taxon>Pandoraea</taxon>
    </lineage>
</organism>
<proteinExistence type="predicted"/>
<dbReference type="Gene3D" id="1.20.1480.30">
    <property type="entry name" value="Designed four-helix bundle protein"/>
    <property type="match status" value="1"/>
</dbReference>
<dbReference type="EMBL" id="CP102780">
    <property type="protein sequence ID" value="UVA81513.1"/>
    <property type="molecule type" value="Genomic_DNA"/>
</dbReference>
<evidence type="ECO:0000313" key="4">
    <source>
        <dbReference type="Proteomes" id="UP001058980"/>
    </source>
</evidence>
<evidence type="ECO:0000313" key="3">
    <source>
        <dbReference type="EMBL" id="UVA81513.1"/>
    </source>
</evidence>
<keyword evidence="2" id="KW-0812">Transmembrane</keyword>
<dbReference type="RefSeq" id="WP_257959825.1">
    <property type="nucleotide sequence ID" value="NZ_CP102780.1"/>
</dbReference>
<evidence type="ECO:0000256" key="1">
    <source>
        <dbReference type="SAM" id="MobiDB-lite"/>
    </source>
</evidence>
<protein>
    <recommendedName>
        <fullName evidence="5">Chromosome partition protein Smc</fullName>
    </recommendedName>
</protein>